<reference evidence="1 2" key="1">
    <citation type="submission" date="2018-10" db="EMBL/GenBank/DDBJ databases">
        <title>Genome sequencing of Mucilaginibacter sp. HYN0043.</title>
        <authorList>
            <person name="Kim M."/>
            <person name="Yi H."/>
        </authorList>
    </citation>
    <scope>NUCLEOTIDE SEQUENCE [LARGE SCALE GENOMIC DNA]</scope>
    <source>
        <strain evidence="1 2">HYN0043</strain>
    </source>
</reference>
<evidence type="ECO:0008006" key="3">
    <source>
        <dbReference type="Google" id="ProtNLM"/>
    </source>
</evidence>
<dbReference type="OrthoDB" id="680500at2"/>
<dbReference type="Pfam" id="PF10899">
    <property type="entry name" value="AbiGi"/>
    <property type="match status" value="1"/>
</dbReference>
<dbReference type="KEGG" id="muh:HYN43_002645"/>
<accession>A0A494VSA2</accession>
<evidence type="ECO:0000313" key="2">
    <source>
        <dbReference type="Proteomes" id="UP000270046"/>
    </source>
</evidence>
<keyword evidence="2" id="KW-1185">Reference proteome</keyword>
<sequence>MYTELKKTNTLFHSIREYSNLKNIISDKGFRASYADESIAGYNVKILMISFSNVALLESQSQVNYGNYTIGLTLKWGIKNGLEPVMYTYNESYMGATFFENYFVAAKDSAILKVLQDKGKTDSANFGLVLDLDQISENSYNMLMHLKPYVVTNKSGKEFIAYNDREWRYLCKIENSHSAIFEKSYVHGAYNPLYMEAQSFPKPYTPNPVLLFELDDIKYVVVEHKSQKREIFELLQESFGKDEVMKKNIDGDLDILSRDTMWNNL</sequence>
<protein>
    <recommendedName>
        <fullName evidence="3">DUF2971 domain-containing protein</fullName>
    </recommendedName>
</protein>
<dbReference type="AlphaFoldDB" id="A0A494VSA2"/>
<gene>
    <name evidence="1" type="ORF">HYN43_002645</name>
</gene>
<name>A0A494VSA2_9SPHI</name>
<dbReference type="InterPro" id="IPR021223">
    <property type="entry name" value="AbiGi"/>
</dbReference>
<dbReference type="EMBL" id="CP032869">
    <property type="protein sequence ID" value="AYL94258.1"/>
    <property type="molecule type" value="Genomic_DNA"/>
</dbReference>
<dbReference type="Proteomes" id="UP000270046">
    <property type="component" value="Chromosome"/>
</dbReference>
<dbReference type="RefSeq" id="WP_119407978.1">
    <property type="nucleotide sequence ID" value="NZ_CP032869.1"/>
</dbReference>
<proteinExistence type="predicted"/>
<organism evidence="1 2">
    <name type="scientific">Mucilaginibacter celer</name>
    <dbReference type="NCBI Taxonomy" id="2305508"/>
    <lineage>
        <taxon>Bacteria</taxon>
        <taxon>Pseudomonadati</taxon>
        <taxon>Bacteroidota</taxon>
        <taxon>Sphingobacteriia</taxon>
        <taxon>Sphingobacteriales</taxon>
        <taxon>Sphingobacteriaceae</taxon>
        <taxon>Mucilaginibacter</taxon>
    </lineage>
</organism>
<evidence type="ECO:0000313" key="1">
    <source>
        <dbReference type="EMBL" id="AYL94258.1"/>
    </source>
</evidence>